<proteinExistence type="predicted"/>
<comment type="caution">
    <text evidence="2">The sequence shown here is derived from an EMBL/GenBank/DDBJ whole genome shotgun (WGS) entry which is preliminary data.</text>
</comment>
<organism evidence="2 3">
    <name type="scientific">Nephila pilipes</name>
    <name type="common">Giant wood spider</name>
    <name type="synonym">Nephila maculata</name>
    <dbReference type="NCBI Taxonomy" id="299642"/>
    <lineage>
        <taxon>Eukaryota</taxon>
        <taxon>Metazoa</taxon>
        <taxon>Ecdysozoa</taxon>
        <taxon>Arthropoda</taxon>
        <taxon>Chelicerata</taxon>
        <taxon>Arachnida</taxon>
        <taxon>Araneae</taxon>
        <taxon>Araneomorphae</taxon>
        <taxon>Entelegynae</taxon>
        <taxon>Araneoidea</taxon>
        <taxon>Nephilidae</taxon>
        <taxon>Nephila</taxon>
    </lineage>
</organism>
<protein>
    <recommendedName>
        <fullName evidence="4">CCHC-type domain-containing protein</fullName>
    </recommendedName>
</protein>
<evidence type="ECO:0000313" key="3">
    <source>
        <dbReference type="Proteomes" id="UP000887013"/>
    </source>
</evidence>
<evidence type="ECO:0008006" key="4">
    <source>
        <dbReference type="Google" id="ProtNLM"/>
    </source>
</evidence>
<evidence type="ECO:0000256" key="1">
    <source>
        <dbReference type="SAM" id="MobiDB-lite"/>
    </source>
</evidence>
<gene>
    <name evidence="2" type="primary">NCL1_18726</name>
    <name evidence="2" type="ORF">NPIL_285151</name>
</gene>
<reference evidence="2" key="1">
    <citation type="submission" date="2020-08" db="EMBL/GenBank/DDBJ databases">
        <title>Multicomponent nature underlies the extraordinary mechanical properties of spider dragline silk.</title>
        <authorList>
            <person name="Kono N."/>
            <person name="Nakamura H."/>
            <person name="Mori M."/>
            <person name="Yoshida Y."/>
            <person name="Ohtoshi R."/>
            <person name="Malay A.D."/>
            <person name="Moran D.A.P."/>
            <person name="Tomita M."/>
            <person name="Numata K."/>
            <person name="Arakawa K."/>
        </authorList>
    </citation>
    <scope>NUCLEOTIDE SEQUENCE</scope>
</reference>
<accession>A0A8X6R490</accession>
<dbReference type="AlphaFoldDB" id="A0A8X6R490"/>
<name>A0A8X6R490_NEPPI</name>
<feature type="region of interest" description="Disordered" evidence="1">
    <location>
        <begin position="9"/>
        <end position="54"/>
    </location>
</feature>
<sequence length="135" mass="14908">MLEAFDNILRSLPSGPRRHMKESGTLSGGNQVTSRKAECLPNRKQFHAIPNERSPSKCYGCGRQGMIKSTCPTSNPNSSCRTDVATNHVNAYVPKTRSTRVTLMDINFSGKKGRESVDTGSSHSIAEERYTMYHG</sequence>
<keyword evidence="3" id="KW-1185">Reference proteome</keyword>
<evidence type="ECO:0000313" key="2">
    <source>
        <dbReference type="EMBL" id="GFU57729.1"/>
    </source>
</evidence>
<feature type="compositionally biased region" description="Polar residues" evidence="1">
    <location>
        <begin position="24"/>
        <end position="34"/>
    </location>
</feature>
<dbReference type="EMBL" id="BMAW01039930">
    <property type="protein sequence ID" value="GFU57729.1"/>
    <property type="molecule type" value="Genomic_DNA"/>
</dbReference>
<dbReference type="Proteomes" id="UP000887013">
    <property type="component" value="Unassembled WGS sequence"/>
</dbReference>